<protein>
    <recommendedName>
        <fullName evidence="1">AB hydrolase-1 domain-containing protein</fullName>
    </recommendedName>
</protein>
<dbReference type="Proteomes" id="UP000663864">
    <property type="component" value="Unassembled WGS sequence"/>
</dbReference>
<dbReference type="AlphaFoldDB" id="A0A814FED2"/>
<name>A0A814FED2_9BILA</name>
<sequence length="330" mass="37849">MSIKKDYFSLTSNIKIYYELRCSSPSSSSSNLSTKILMIMGACATLRHFDEFVEYLIEHYPSSIEILTYDHRGIGHSKTTPTTTTVTIERQTTTLLAHDAYQLINHVWGGQAPVHVLGVSLGGMVAQELAVLLIPEQRLLSLYLEVTTRGAFRTLFRNIELIFENNDLMPIYLGSYIRPLALLPRWVFSRIILPYFVIKSDNEQMVRSLVSLVFNEIEEEEKEELIKKWLNDYDKWFIFQDFDGMSQHNVSVCSHYLTDEHAQQIKDAQVPVTVHIAMQDKLIPPKKQQELANLLNAKTVVMEHSGHMFTKQQGLRVFEGVLQHIQDATA</sequence>
<organism evidence="2 3">
    <name type="scientific">Rotaria sordida</name>
    <dbReference type="NCBI Taxonomy" id="392033"/>
    <lineage>
        <taxon>Eukaryota</taxon>
        <taxon>Metazoa</taxon>
        <taxon>Spiralia</taxon>
        <taxon>Gnathifera</taxon>
        <taxon>Rotifera</taxon>
        <taxon>Eurotatoria</taxon>
        <taxon>Bdelloidea</taxon>
        <taxon>Philodinida</taxon>
        <taxon>Philodinidae</taxon>
        <taxon>Rotaria</taxon>
    </lineage>
</organism>
<dbReference type="SUPFAM" id="SSF53474">
    <property type="entry name" value="alpha/beta-Hydrolases"/>
    <property type="match status" value="1"/>
</dbReference>
<dbReference type="EMBL" id="CAJNOT010000444">
    <property type="protein sequence ID" value="CAF0983934.1"/>
    <property type="molecule type" value="Genomic_DNA"/>
</dbReference>
<proteinExistence type="predicted"/>
<comment type="caution">
    <text evidence="2">The sequence shown here is derived from an EMBL/GenBank/DDBJ whole genome shotgun (WGS) entry which is preliminary data.</text>
</comment>
<evidence type="ECO:0000313" key="3">
    <source>
        <dbReference type="Proteomes" id="UP000663864"/>
    </source>
</evidence>
<feature type="domain" description="AB hydrolase-1" evidence="1">
    <location>
        <begin position="36"/>
        <end position="309"/>
    </location>
</feature>
<dbReference type="InterPro" id="IPR000073">
    <property type="entry name" value="AB_hydrolase_1"/>
</dbReference>
<evidence type="ECO:0000259" key="1">
    <source>
        <dbReference type="Pfam" id="PF00561"/>
    </source>
</evidence>
<dbReference type="InterPro" id="IPR050471">
    <property type="entry name" value="AB_hydrolase"/>
</dbReference>
<evidence type="ECO:0000313" key="2">
    <source>
        <dbReference type="EMBL" id="CAF0983934.1"/>
    </source>
</evidence>
<reference evidence="2" key="1">
    <citation type="submission" date="2021-02" db="EMBL/GenBank/DDBJ databases">
        <authorList>
            <person name="Nowell W R."/>
        </authorList>
    </citation>
    <scope>NUCLEOTIDE SEQUENCE</scope>
</reference>
<gene>
    <name evidence="2" type="ORF">ZHD862_LOCUS11655</name>
</gene>
<dbReference type="PANTHER" id="PTHR43433:SF5">
    <property type="entry name" value="AB HYDROLASE-1 DOMAIN-CONTAINING PROTEIN"/>
    <property type="match status" value="1"/>
</dbReference>
<accession>A0A814FED2</accession>
<dbReference type="Gene3D" id="3.40.50.1820">
    <property type="entry name" value="alpha/beta hydrolase"/>
    <property type="match status" value="1"/>
</dbReference>
<dbReference type="PANTHER" id="PTHR43433">
    <property type="entry name" value="HYDROLASE, ALPHA/BETA FOLD FAMILY PROTEIN"/>
    <property type="match status" value="1"/>
</dbReference>
<dbReference type="Pfam" id="PF00561">
    <property type="entry name" value="Abhydrolase_1"/>
    <property type="match status" value="1"/>
</dbReference>
<dbReference type="InterPro" id="IPR029058">
    <property type="entry name" value="AB_hydrolase_fold"/>
</dbReference>